<dbReference type="RefSeq" id="WP_011998195.1">
    <property type="nucleotide sequence ID" value="NC_009776.1"/>
</dbReference>
<dbReference type="EMBL" id="CP000816">
    <property type="protein sequence ID" value="ABU81343.1"/>
    <property type="molecule type" value="Genomic_DNA"/>
</dbReference>
<dbReference type="eggNOG" id="arCOG02717">
    <property type="taxonomic scope" value="Archaea"/>
</dbReference>
<accession>A8A8U1</accession>
<feature type="transmembrane region" description="Helical" evidence="1">
    <location>
        <begin position="62"/>
        <end position="84"/>
    </location>
</feature>
<gene>
    <name evidence="2" type="ordered locus">Igni_0159</name>
</gene>
<dbReference type="AlphaFoldDB" id="A8A8U1"/>
<feature type="transmembrane region" description="Helical" evidence="1">
    <location>
        <begin position="39"/>
        <end position="56"/>
    </location>
</feature>
<name>A8A8U1_IGNH4</name>
<keyword evidence="1" id="KW-0812">Transmembrane</keyword>
<proteinExistence type="predicted"/>
<dbReference type="Proteomes" id="UP000000262">
    <property type="component" value="Chromosome"/>
</dbReference>
<keyword evidence="1" id="KW-0472">Membrane</keyword>
<dbReference type="InterPro" id="IPR002849">
    <property type="entry name" value="DUF131"/>
</dbReference>
<dbReference type="NCBIfam" id="TIGR00304">
    <property type="entry name" value="TIGR00304 family membrane protein"/>
    <property type="match status" value="1"/>
</dbReference>
<evidence type="ECO:0000256" key="1">
    <source>
        <dbReference type="SAM" id="Phobius"/>
    </source>
</evidence>
<dbReference type="HOGENOM" id="CLU_2406331_0_0_2"/>
<keyword evidence="1" id="KW-1133">Transmembrane helix</keyword>
<keyword evidence="3" id="KW-1185">Reference proteome</keyword>
<evidence type="ECO:0000313" key="2">
    <source>
        <dbReference type="EMBL" id="ABU81343.1"/>
    </source>
</evidence>
<evidence type="ECO:0008006" key="4">
    <source>
        <dbReference type="Google" id="ProtNLM"/>
    </source>
</evidence>
<organism evidence="2 3">
    <name type="scientific">Ignicoccus hospitalis (strain KIN4/I / DSM 18386 / JCM 14125)</name>
    <dbReference type="NCBI Taxonomy" id="453591"/>
    <lineage>
        <taxon>Archaea</taxon>
        <taxon>Thermoproteota</taxon>
        <taxon>Thermoprotei</taxon>
        <taxon>Desulfurococcales</taxon>
        <taxon>Desulfurococcaceae</taxon>
        <taxon>Ignicoccus</taxon>
    </lineage>
</organism>
<dbReference type="KEGG" id="iho:Igni_0159"/>
<reference evidence="2 3" key="1">
    <citation type="journal article" date="2008" name="Genome Biol.">
        <title>A genomic analysis of the archaeal system Ignicoccus hospitalis-Nanoarchaeum equitans.</title>
        <authorList>
            <person name="Podar M."/>
            <person name="Anderson I."/>
            <person name="Makarova K.S."/>
            <person name="Elkins J.G."/>
            <person name="Ivanova N."/>
            <person name="Wall M.A."/>
            <person name="Lykidis A."/>
            <person name="Mavromatis K."/>
            <person name="Sun H."/>
            <person name="Hudson M.E."/>
            <person name="Chen W."/>
            <person name="Deciu C."/>
            <person name="Hutchison D."/>
            <person name="Eads J.R."/>
            <person name="Anderson A."/>
            <person name="Fernandes F."/>
            <person name="Szeto E."/>
            <person name="Lapidus A."/>
            <person name="Kyrpides N.C."/>
            <person name="Saier M.H.Jr."/>
            <person name="Richardson P.M."/>
            <person name="Rachel R."/>
            <person name="Huber H."/>
            <person name="Eisen J.A."/>
            <person name="Koonin E.V."/>
            <person name="Keller M."/>
            <person name="Stetter K.O."/>
        </authorList>
    </citation>
    <scope>NUCLEOTIDE SEQUENCE [LARGE SCALE GENOMIC DNA]</scope>
    <source>
        <strain evidence="3">KIN4/I / DSM 18386 / JCM 14125</strain>
    </source>
</reference>
<dbReference type="Pfam" id="PF01998">
    <property type="entry name" value="DUF131"/>
    <property type="match status" value="1"/>
</dbReference>
<dbReference type="GeneID" id="5562838"/>
<feature type="transmembrane region" description="Helical" evidence="1">
    <location>
        <begin position="12"/>
        <end position="32"/>
    </location>
</feature>
<evidence type="ECO:0000313" key="3">
    <source>
        <dbReference type="Proteomes" id="UP000000262"/>
    </source>
</evidence>
<protein>
    <recommendedName>
        <fullName evidence="4">DUF131 domain-containing protein</fullName>
    </recommendedName>
</protein>
<sequence>MEEALNPSALGFGLIILGVFLIFIGLLMMIVLRGGEVEWGGGAIIFIGPFPIAIGGGKLGWFALLIAALLALAMIILLFTTTYWGKPAGKGG</sequence>